<accession>A0A7X0PK93</accession>
<proteinExistence type="predicted"/>
<keyword evidence="2" id="KW-1185">Reference proteome</keyword>
<evidence type="ECO:0000313" key="2">
    <source>
        <dbReference type="Proteomes" id="UP000575083"/>
    </source>
</evidence>
<sequence length="332" mass="35745">MFTTTTIAELPGAFTAPSWLRSTDPVLLHTGDLALEGDLLLDWNAGWTDGRTAATLAGIPGQEVCGLCVQGDLHLAGALVNADGESGPLLLVTGALHARQASCGGAYIRVGGDLCVQEVVYGHYNHGQLVVGGQIIAQALVNDDHSIDVRGTPAKGSRMPVIDLFHGRDSDDSERLPAALKKLLKRSPLSLESVRAGLRQGRSLASMATPQTAQEWRDVVWSDYSRIAKVPKELRTEAMYLALLAPQCPLPRPEVHELFSRIPPKELTRAVRQAAFALAPKSLLMLPPKFNLQREFEACFLALDDPQALAAEIPTQFMSPAMAAHLAAQRTP</sequence>
<dbReference type="Proteomes" id="UP000575083">
    <property type="component" value="Unassembled WGS sequence"/>
</dbReference>
<protein>
    <submittedName>
        <fullName evidence="1">Uncharacterized protein</fullName>
    </submittedName>
</protein>
<reference evidence="1 2" key="1">
    <citation type="submission" date="2020-08" db="EMBL/GenBank/DDBJ databases">
        <title>Functional genomics of gut bacteria from endangered species of beetles.</title>
        <authorList>
            <person name="Carlos-Shanley C."/>
        </authorList>
    </citation>
    <scope>NUCLEOTIDE SEQUENCE [LARGE SCALE GENOMIC DNA]</scope>
    <source>
        <strain evidence="1 2">S00198</strain>
    </source>
</reference>
<dbReference type="AlphaFoldDB" id="A0A7X0PK93"/>
<comment type="caution">
    <text evidence="1">The sequence shown here is derived from an EMBL/GenBank/DDBJ whole genome shotgun (WGS) entry which is preliminary data.</text>
</comment>
<dbReference type="RefSeq" id="WP_184863719.1">
    <property type="nucleotide sequence ID" value="NZ_JACHLK010000016.1"/>
</dbReference>
<name>A0A7X0PK93_9BURK</name>
<evidence type="ECO:0000313" key="1">
    <source>
        <dbReference type="EMBL" id="MBB6563077.1"/>
    </source>
</evidence>
<gene>
    <name evidence="1" type="ORF">HNP48_005794</name>
</gene>
<dbReference type="EMBL" id="JACHLK010000016">
    <property type="protein sequence ID" value="MBB6563077.1"/>
    <property type="molecule type" value="Genomic_DNA"/>
</dbReference>
<organism evidence="1 2">
    <name type="scientific">Acidovorax soli</name>
    <dbReference type="NCBI Taxonomy" id="592050"/>
    <lineage>
        <taxon>Bacteria</taxon>
        <taxon>Pseudomonadati</taxon>
        <taxon>Pseudomonadota</taxon>
        <taxon>Betaproteobacteria</taxon>
        <taxon>Burkholderiales</taxon>
        <taxon>Comamonadaceae</taxon>
        <taxon>Acidovorax</taxon>
    </lineage>
</organism>